<dbReference type="PROSITE" id="PS51900">
    <property type="entry name" value="CB"/>
    <property type="match status" value="1"/>
</dbReference>
<dbReference type="Gene3D" id="1.10.443.10">
    <property type="entry name" value="Intergrase catalytic core"/>
    <property type="match status" value="1"/>
</dbReference>
<dbReference type="InterPro" id="IPR044068">
    <property type="entry name" value="CB"/>
</dbReference>
<name>A0ABM8I5Q3_9FIRM</name>
<keyword evidence="4 6" id="KW-0238">DNA-binding</keyword>
<dbReference type="InterPro" id="IPR002104">
    <property type="entry name" value="Integrase_catalytic"/>
</dbReference>
<dbReference type="PROSITE" id="PS51898">
    <property type="entry name" value="TYR_RECOMBINASE"/>
    <property type="match status" value="1"/>
</dbReference>
<comment type="similarity">
    <text evidence="2">Belongs to the 'phage' integrase family.</text>
</comment>
<dbReference type="PANTHER" id="PTHR30349">
    <property type="entry name" value="PHAGE INTEGRASE-RELATED"/>
    <property type="match status" value="1"/>
</dbReference>
<dbReference type="RefSeq" id="WP_256196226.1">
    <property type="nucleotide sequence ID" value="NZ_AP027742.1"/>
</dbReference>
<evidence type="ECO:0000256" key="2">
    <source>
        <dbReference type="ARBA" id="ARBA00008857"/>
    </source>
</evidence>
<evidence type="ECO:0000313" key="9">
    <source>
        <dbReference type="EMBL" id="BDZ76316.1"/>
    </source>
</evidence>
<feature type="domain" description="Tyr recombinase" evidence="7">
    <location>
        <begin position="114"/>
        <end position="310"/>
    </location>
</feature>
<evidence type="ECO:0000256" key="6">
    <source>
        <dbReference type="PROSITE-ProRule" id="PRU01248"/>
    </source>
</evidence>
<dbReference type="Gene3D" id="1.10.150.130">
    <property type="match status" value="1"/>
</dbReference>
<accession>A0ABM8I5Q3</accession>
<evidence type="ECO:0000259" key="7">
    <source>
        <dbReference type="PROSITE" id="PS51898"/>
    </source>
</evidence>
<reference evidence="10" key="1">
    <citation type="journal article" date="2023" name="Int. J. Syst. Evol. Microbiol.">
        <title>Claveliimonas bilis gen. nov., sp. nov., deoxycholic acid-producing bacteria isolated from human faeces, and reclassification of Sellimonas monacensis Zenner et al. 2021 as Claveliimonas monacensis comb. nov.</title>
        <authorList>
            <person name="Hisatomi A."/>
            <person name="Kastawa N.W.E.P.G."/>
            <person name="Song I."/>
            <person name="Ohkuma M."/>
            <person name="Fukiya S."/>
            <person name="Sakamoto M."/>
        </authorList>
    </citation>
    <scope>NUCLEOTIDE SEQUENCE [LARGE SCALE GENOMIC DNA]</scope>
    <source>
        <strain evidence="10">12BBH14</strain>
    </source>
</reference>
<dbReference type="Proteomes" id="UP001305815">
    <property type="component" value="Chromosome"/>
</dbReference>
<dbReference type="InterPro" id="IPR004107">
    <property type="entry name" value="Integrase_SAM-like_N"/>
</dbReference>
<dbReference type="InterPro" id="IPR013762">
    <property type="entry name" value="Integrase-like_cat_sf"/>
</dbReference>
<feature type="domain" description="Core-binding (CB)" evidence="8">
    <location>
        <begin position="6"/>
        <end position="94"/>
    </location>
</feature>
<dbReference type="InterPro" id="IPR050090">
    <property type="entry name" value="Tyrosine_recombinase_XerCD"/>
</dbReference>
<dbReference type="EMBL" id="AP027742">
    <property type="protein sequence ID" value="BDZ76316.1"/>
    <property type="molecule type" value="Genomic_DNA"/>
</dbReference>
<evidence type="ECO:0000256" key="3">
    <source>
        <dbReference type="ARBA" id="ARBA00022908"/>
    </source>
</evidence>
<keyword evidence="3" id="KW-0229">DNA integration</keyword>
<dbReference type="CDD" id="cd01189">
    <property type="entry name" value="INT_ICEBs1_C_like"/>
    <property type="match status" value="1"/>
</dbReference>
<evidence type="ECO:0000256" key="5">
    <source>
        <dbReference type="ARBA" id="ARBA00023172"/>
    </source>
</evidence>
<organism evidence="9 10">
    <name type="scientific">Claveliimonas bilis</name>
    <dbReference type="NCBI Taxonomy" id="3028070"/>
    <lineage>
        <taxon>Bacteria</taxon>
        <taxon>Bacillati</taxon>
        <taxon>Bacillota</taxon>
        <taxon>Clostridia</taxon>
        <taxon>Lachnospirales</taxon>
        <taxon>Lachnospiraceae</taxon>
        <taxon>Claveliimonas</taxon>
    </lineage>
</organism>
<dbReference type="Pfam" id="PF00589">
    <property type="entry name" value="Phage_integrase"/>
    <property type="match status" value="1"/>
</dbReference>
<sequence>MVNENMEFEVIVRQWLDNVRLRVKESSYVKYNNLVRNHILPQLGSVKAGQMTTAVVEAFVQDKLSGGNLRGEALSGKTVKDILTLLKEICRYASYWDVEFPCHFELIRLKNCDSQIHILERQEQRKLERFLMSDESLTKTGVLLSLYMGLRLGEVCALKKENIINKEELLQVRFTMQRIQDVKMSGGRKTKIIVTEPKSSCSRRDIPIPFFLQERLKTLEKSPENAYVLTGTADKFIEPRTMENIFKRYLRECRMNEINYHALRHTFATRCIEEGFDIKSLSEILGHANVNITLNRYVHSSMEQKRKHMDRLCVSP</sequence>
<protein>
    <submittedName>
        <fullName evidence="9">Transposase</fullName>
    </submittedName>
</protein>
<proteinExistence type="inferred from homology"/>
<dbReference type="InterPro" id="IPR011010">
    <property type="entry name" value="DNA_brk_join_enz"/>
</dbReference>
<keyword evidence="10" id="KW-1185">Reference proteome</keyword>
<dbReference type="SUPFAM" id="SSF56349">
    <property type="entry name" value="DNA breaking-rejoining enzymes"/>
    <property type="match status" value="1"/>
</dbReference>
<evidence type="ECO:0000313" key="10">
    <source>
        <dbReference type="Proteomes" id="UP001305815"/>
    </source>
</evidence>
<keyword evidence="5" id="KW-0233">DNA recombination</keyword>
<gene>
    <name evidence="9" type="ORF">Lac1_04990</name>
</gene>
<dbReference type="PANTHER" id="PTHR30349:SF64">
    <property type="entry name" value="PROPHAGE INTEGRASE INTD-RELATED"/>
    <property type="match status" value="1"/>
</dbReference>
<dbReference type="InterPro" id="IPR010998">
    <property type="entry name" value="Integrase_recombinase_N"/>
</dbReference>
<evidence type="ECO:0000256" key="1">
    <source>
        <dbReference type="ARBA" id="ARBA00003283"/>
    </source>
</evidence>
<evidence type="ECO:0000259" key="8">
    <source>
        <dbReference type="PROSITE" id="PS51900"/>
    </source>
</evidence>
<comment type="function">
    <text evidence="1">Site-specific tyrosine recombinase, which acts by catalyzing the cutting and rejoining of the recombining DNA molecules.</text>
</comment>
<dbReference type="Pfam" id="PF14659">
    <property type="entry name" value="Phage_int_SAM_3"/>
    <property type="match status" value="1"/>
</dbReference>
<evidence type="ECO:0000256" key="4">
    <source>
        <dbReference type="ARBA" id="ARBA00023125"/>
    </source>
</evidence>